<organism evidence="5 6">
    <name type="scientific">Sphingobacterium haloxyli</name>
    <dbReference type="NCBI Taxonomy" id="2100533"/>
    <lineage>
        <taxon>Bacteria</taxon>
        <taxon>Pseudomonadati</taxon>
        <taxon>Bacteroidota</taxon>
        <taxon>Sphingobacteriia</taxon>
        <taxon>Sphingobacteriales</taxon>
        <taxon>Sphingobacteriaceae</taxon>
        <taxon>Sphingobacterium</taxon>
    </lineage>
</organism>
<accession>A0A2S9J422</accession>
<dbReference type="Pfam" id="PF12833">
    <property type="entry name" value="HTH_18"/>
    <property type="match status" value="1"/>
</dbReference>
<dbReference type="Gene3D" id="2.60.120.10">
    <property type="entry name" value="Jelly Rolls"/>
    <property type="match status" value="1"/>
</dbReference>
<dbReference type="SUPFAM" id="SSF51182">
    <property type="entry name" value="RmlC-like cupins"/>
    <property type="match status" value="1"/>
</dbReference>
<dbReference type="GO" id="GO:0043565">
    <property type="term" value="F:sequence-specific DNA binding"/>
    <property type="evidence" value="ECO:0007669"/>
    <property type="project" value="InterPro"/>
</dbReference>
<dbReference type="InterPro" id="IPR011051">
    <property type="entry name" value="RmlC_Cupin_sf"/>
</dbReference>
<dbReference type="InterPro" id="IPR014710">
    <property type="entry name" value="RmlC-like_jellyroll"/>
</dbReference>
<dbReference type="Pfam" id="PF02311">
    <property type="entry name" value="AraC_binding"/>
    <property type="match status" value="1"/>
</dbReference>
<dbReference type="AlphaFoldDB" id="A0A2S9J422"/>
<evidence type="ECO:0000259" key="4">
    <source>
        <dbReference type="PROSITE" id="PS01124"/>
    </source>
</evidence>
<protein>
    <recommendedName>
        <fullName evidence="4">HTH araC/xylS-type domain-containing protein</fullName>
    </recommendedName>
</protein>
<dbReference type="SUPFAM" id="SSF46689">
    <property type="entry name" value="Homeodomain-like"/>
    <property type="match status" value="2"/>
</dbReference>
<evidence type="ECO:0000313" key="6">
    <source>
        <dbReference type="Proteomes" id="UP000239711"/>
    </source>
</evidence>
<dbReference type="InterPro" id="IPR018060">
    <property type="entry name" value="HTH_AraC"/>
</dbReference>
<comment type="caution">
    <text evidence="5">The sequence shown here is derived from an EMBL/GenBank/DDBJ whole genome shotgun (WGS) entry which is preliminary data.</text>
</comment>
<feature type="domain" description="HTH araC/xylS-type" evidence="4">
    <location>
        <begin position="192"/>
        <end position="291"/>
    </location>
</feature>
<gene>
    <name evidence="5" type="ORF">C5745_09150</name>
</gene>
<dbReference type="RefSeq" id="WP_105716701.1">
    <property type="nucleotide sequence ID" value="NZ_PVBQ01000006.1"/>
</dbReference>
<dbReference type="SUPFAM" id="SSF51215">
    <property type="entry name" value="Regulatory protein AraC"/>
    <property type="match status" value="1"/>
</dbReference>
<dbReference type="PANTHER" id="PTHR43280:SF2">
    <property type="entry name" value="HTH-TYPE TRANSCRIPTIONAL REGULATOR EXSA"/>
    <property type="match status" value="1"/>
</dbReference>
<keyword evidence="3" id="KW-0804">Transcription</keyword>
<dbReference type="OrthoDB" id="9787988at2"/>
<dbReference type="PROSITE" id="PS01124">
    <property type="entry name" value="HTH_ARAC_FAMILY_2"/>
    <property type="match status" value="1"/>
</dbReference>
<keyword evidence="2" id="KW-0238">DNA-binding</keyword>
<dbReference type="PROSITE" id="PS00041">
    <property type="entry name" value="HTH_ARAC_FAMILY_1"/>
    <property type="match status" value="1"/>
</dbReference>
<dbReference type="InterPro" id="IPR009057">
    <property type="entry name" value="Homeodomain-like_sf"/>
</dbReference>
<name>A0A2S9J422_9SPHI</name>
<dbReference type="InterPro" id="IPR018062">
    <property type="entry name" value="HTH_AraC-typ_CS"/>
</dbReference>
<dbReference type="PANTHER" id="PTHR43280">
    <property type="entry name" value="ARAC-FAMILY TRANSCRIPTIONAL REGULATOR"/>
    <property type="match status" value="1"/>
</dbReference>
<sequence length="296" mass="34920">MMMKSSEHRKPIEFTVPVRGDEAFYVMDNTGTNFYEYYHRHREFQITYIVEGRGALMLGNLIRPCLENQLFLIKPNDPHLFFKDEHIAEEPRIRIIHLFFSLEKLRPFFDMNEMRVVKSLFYSLDASKLLPEQFAIPLKELFVSLYRKEGASKLINLLYIFKELVAREDKFISLYSGLNKVHFQEADGLRIHTVIKYAIENYRRTISIEEVSALIHLTPTAFCKFFKKHTQKTFISFLNEIRIESACQLLVNNKVESIAETAYQCGFNTAVHFNRVFLHVMKVSPKEFIAARTRKR</sequence>
<proteinExistence type="predicted"/>
<dbReference type="InterPro" id="IPR037923">
    <property type="entry name" value="HTH-like"/>
</dbReference>
<dbReference type="InterPro" id="IPR003313">
    <property type="entry name" value="AraC-bd"/>
</dbReference>
<dbReference type="EMBL" id="PVBQ01000006">
    <property type="protein sequence ID" value="PRD47479.1"/>
    <property type="molecule type" value="Genomic_DNA"/>
</dbReference>
<keyword evidence="6" id="KW-1185">Reference proteome</keyword>
<dbReference type="GO" id="GO:0003700">
    <property type="term" value="F:DNA-binding transcription factor activity"/>
    <property type="evidence" value="ECO:0007669"/>
    <property type="project" value="InterPro"/>
</dbReference>
<dbReference type="SMART" id="SM00342">
    <property type="entry name" value="HTH_ARAC"/>
    <property type="match status" value="1"/>
</dbReference>
<evidence type="ECO:0000256" key="2">
    <source>
        <dbReference type="ARBA" id="ARBA00023125"/>
    </source>
</evidence>
<reference evidence="5 6" key="1">
    <citation type="submission" date="2018-02" db="EMBL/GenBank/DDBJ databases">
        <title>The draft genome of Sphingobacterium sp. 5JN-11.</title>
        <authorList>
            <person name="Liu L."/>
            <person name="Li L."/>
            <person name="Liang L."/>
            <person name="Zhang X."/>
            <person name="Wang T."/>
        </authorList>
    </citation>
    <scope>NUCLEOTIDE SEQUENCE [LARGE SCALE GENOMIC DNA]</scope>
    <source>
        <strain evidence="5 6">5JN-11</strain>
    </source>
</reference>
<evidence type="ECO:0000256" key="1">
    <source>
        <dbReference type="ARBA" id="ARBA00023015"/>
    </source>
</evidence>
<evidence type="ECO:0000256" key="3">
    <source>
        <dbReference type="ARBA" id="ARBA00023163"/>
    </source>
</evidence>
<keyword evidence="1" id="KW-0805">Transcription regulation</keyword>
<dbReference type="Proteomes" id="UP000239711">
    <property type="component" value="Unassembled WGS sequence"/>
</dbReference>
<evidence type="ECO:0000313" key="5">
    <source>
        <dbReference type="EMBL" id="PRD47479.1"/>
    </source>
</evidence>
<dbReference type="Gene3D" id="1.10.10.60">
    <property type="entry name" value="Homeodomain-like"/>
    <property type="match status" value="2"/>
</dbReference>